<evidence type="ECO:0000313" key="4">
    <source>
        <dbReference type="Proteomes" id="UP000663722"/>
    </source>
</evidence>
<evidence type="ECO:0000256" key="1">
    <source>
        <dbReference type="SAM" id="MobiDB-lite"/>
    </source>
</evidence>
<reference evidence="3" key="1">
    <citation type="journal article" date="2021" name="Microb. Physiol.">
        <title>Proteogenomic Insights into the Physiology of Marine, Sulfate-Reducing, Filamentous Desulfonema limicola and Desulfonema magnum.</title>
        <authorList>
            <person name="Schnaars V."/>
            <person name="Wohlbrand L."/>
            <person name="Scheve S."/>
            <person name="Hinrichs C."/>
            <person name="Reinhardt R."/>
            <person name="Rabus R."/>
        </authorList>
    </citation>
    <scope>NUCLEOTIDE SEQUENCE</scope>
    <source>
        <strain evidence="3">4be13</strain>
    </source>
</reference>
<dbReference type="InterPro" id="IPR013429">
    <property type="entry name" value="Regulatory_FmdB_Zinc_ribbon"/>
</dbReference>
<dbReference type="AlphaFoldDB" id="A0A975BJ85"/>
<dbReference type="NCBIfam" id="TIGR02605">
    <property type="entry name" value="CxxC_CxxC_SSSS"/>
    <property type="match status" value="1"/>
</dbReference>
<feature type="domain" description="Putative regulatory protein FmdB zinc ribbon" evidence="2">
    <location>
        <begin position="1"/>
        <end position="43"/>
    </location>
</feature>
<dbReference type="SMART" id="SM00834">
    <property type="entry name" value="CxxC_CXXC_SSSS"/>
    <property type="match status" value="1"/>
</dbReference>
<dbReference type="EMBL" id="CP061800">
    <property type="protein sequence ID" value="QTA86342.1"/>
    <property type="molecule type" value="Genomic_DNA"/>
</dbReference>
<feature type="compositionally biased region" description="Polar residues" evidence="1">
    <location>
        <begin position="61"/>
        <end position="72"/>
    </location>
</feature>
<accession>A0A975BJ85</accession>
<keyword evidence="4" id="KW-1185">Reference proteome</keyword>
<organism evidence="3 4">
    <name type="scientific">Desulfonema magnum</name>
    <dbReference type="NCBI Taxonomy" id="45655"/>
    <lineage>
        <taxon>Bacteria</taxon>
        <taxon>Pseudomonadati</taxon>
        <taxon>Thermodesulfobacteriota</taxon>
        <taxon>Desulfobacteria</taxon>
        <taxon>Desulfobacterales</taxon>
        <taxon>Desulfococcaceae</taxon>
        <taxon>Desulfonema</taxon>
    </lineage>
</organism>
<dbReference type="RefSeq" id="WP_207682017.1">
    <property type="nucleotide sequence ID" value="NZ_CP061800.1"/>
</dbReference>
<gene>
    <name evidence="3" type="ORF">dnm_023650</name>
</gene>
<evidence type="ECO:0000259" key="2">
    <source>
        <dbReference type="SMART" id="SM00834"/>
    </source>
</evidence>
<sequence length="80" mass="8867">MPIYEFKCSKCEEFFELLIMNTDEEVELRCPKCKSEDFERVLSTTNYAMGSGGSPSGMTSQTRTCSSGSCTTYDIPGPGR</sequence>
<evidence type="ECO:0000313" key="3">
    <source>
        <dbReference type="EMBL" id="QTA86342.1"/>
    </source>
</evidence>
<protein>
    <submittedName>
        <fullName evidence="3">Regulatory protein, FmdB family</fullName>
    </submittedName>
</protein>
<name>A0A975BJ85_9BACT</name>
<dbReference type="Pfam" id="PF09723">
    <property type="entry name" value="Zn_ribbon_8"/>
    <property type="match status" value="1"/>
</dbReference>
<feature type="region of interest" description="Disordered" evidence="1">
    <location>
        <begin position="49"/>
        <end position="80"/>
    </location>
</feature>
<dbReference type="Proteomes" id="UP000663722">
    <property type="component" value="Chromosome"/>
</dbReference>
<dbReference type="KEGG" id="dmm:dnm_023650"/>
<proteinExistence type="predicted"/>